<dbReference type="GO" id="GO:0070402">
    <property type="term" value="F:NADPH binding"/>
    <property type="evidence" value="ECO:0007669"/>
    <property type="project" value="TreeGrafter"/>
</dbReference>
<dbReference type="InterPro" id="IPR013149">
    <property type="entry name" value="ADH-like_C"/>
</dbReference>
<evidence type="ECO:0000256" key="2">
    <source>
        <dbReference type="ARBA" id="ARBA00023002"/>
    </source>
</evidence>
<comment type="caution">
    <text evidence="4">The sequence shown here is derived from an EMBL/GenBank/DDBJ whole genome shotgun (WGS) entry which is preliminary data.</text>
</comment>
<gene>
    <name evidence="4" type="ORF">WH96_04105</name>
</gene>
<keyword evidence="1" id="KW-0521">NADP</keyword>
<dbReference type="InterPro" id="IPR013154">
    <property type="entry name" value="ADH-like_N"/>
</dbReference>
<dbReference type="AlphaFoldDB" id="A0A0H2MLE8"/>
<dbReference type="EMBL" id="LAQL01000003">
    <property type="protein sequence ID" value="KLN61557.1"/>
    <property type="molecule type" value="Genomic_DNA"/>
</dbReference>
<dbReference type="Proteomes" id="UP000035444">
    <property type="component" value="Unassembled WGS sequence"/>
</dbReference>
<keyword evidence="2" id="KW-0560">Oxidoreductase</keyword>
<sequence>MMAYAIVARGKGGSDVLEQVELEKPTPAAGEVLVRHTAIGVNFIDTYFRTGLYPWPVEKDLVLGSEAAGVVEAMGDGVSGFEVGERVAYTIPNGAYVSHRAIEAKHLVKLPDEISDEIAAASMLKGLTAHYLLHRSFAAQAGQKVLFHAAAGGVGLIAGQWLAAKGVTAIGTAGGSQKCALAAAHGYCQMIDYKSEDFVERIKEITEGQGVDAVYDSIGKDTYPGSLYCLKNFGSLVSFGQSSGPALDFKMSDLATGSYSVTRPVLFHFTAELGYLQSAADALFDMIISGEIKVNINQKFNLADVAEAHNRLESRQTTGSTILLP</sequence>
<evidence type="ECO:0000313" key="5">
    <source>
        <dbReference type="Proteomes" id="UP000035444"/>
    </source>
</evidence>
<evidence type="ECO:0000259" key="3">
    <source>
        <dbReference type="SMART" id="SM00829"/>
    </source>
</evidence>
<dbReference type="PANTHER" id="PTHR48106">
    <property type="entry name" value="QUINONE OXIDOREDUCTASE PIG3-RELATED"/>
    <property type="match status" value="1"/>
</dbReference>
<dbReference type="Gene3D" id="3.90.180.10">
    <property type="entry name" value="Medium-chain alcohol dehydrogenases, catalytic domain"/>
    <property type="match status" value="1"/>
</dbReference>
<dbReference type="STRING" id="1489064.WH96_04105"/>
<protein>
    <submittedName>
        <fullName evidence="4">Quinone oxidoreductase</fullName>
    </submittedName>
</protein>
<dbReference type="SUPFAM" id="SSF51735">
    <property type="entry name" value="NAD(P)-binding Rossmann-fold domains"/>
    <property type="match status" value="1"/>
</dbReference>
<dbReference type="Pfam" id="PF00107">
    <property type="entry name" value="ADH_zinc_N"/>
    <property type="match status" value="1"/>
</dbReference>
<proteinExistence type="predicted"/>
<dbReference type="InterPro" id="IPR036291">
    <property type="entry name" value="NAD(P)-bd_dom_sf"/>
</dbReference>
<name>A0A0H2MLE8_9PROT</name>
<accession>A0A0H2MLE8</accession>
<dbReference type="InterPro" id="IPR011032">
    <property type="entry name" value="GroES-like_sf"/>
</dbReference>
<keyword evidence="5" id="KW-1185">Reference proteome</keyword>
<dbReference type="CDD" id="cd05286">
    <property type="entry name" value="QOR2"/>
    <property type="match status" value="1"/>
</dbReference>
<dbReference type="GO" id="GO:0035925">
    <property type="term" value="F:mRNA 3'-UTR AU-rich region binding"/>
    <property type="evidence" value="ECO:0007669"/>
    <property type="project" value="TreeGrafter"/>
</dbReference>
<organism evidence="4 5">
    <name type="scientific">Kiloniella spongiae</name>
    <dbReference type="NCBI Taxonomy" id="1489064"/>
    <lineage>
        <taxon>Bacteria</taxon>
        <taxon>Pseudomonadati</taxon>
        <taxon>Pseudomonadota</taxon>
        <taxon>Alphaproteobacteria</taxon>
        <taxon>Rhodospirillales</taxon>
        <taxon>Kiloniellaceae</taxon>
        <taxon>Kiloniella</taxon>
    </lineage>
</organism>
<dbReference type="SUPFAM" id="SSF50129">
    <property type="entry name" value="GroES-like"/>
    <property type="match status" value="1"/>
</dbReference>
<dbReference type="Gene3D" id="3.40.50.720">
    <property type="entry name" value="NAD(P)-binding Rossmann-like Domain"/>
    <property type="match status" value="1"/>
</dbReference>
<reference evidence="4 5" key="1">
    <citation type="submission" date="2015-03" db="EMBL/GenBank/DDBJ databases">
        <title>Genome Sequence of Kiloniella spongiae MEBiC09566, isolated from a marine sponge.</title>
        <authorList>
            <person name="Shao Z."/>
            <person name="Wang L."/>
            <person name="Li X."/>
        </authorList>
    </citation>
    <scope>NUCLEOTIDE SEQUENCE [LARGE SCALE GENOMIC DNA]</scope>
    <source>
        <strain evidence="4 5">MEBiC09566</strain>
    </source>
</reference>
<dbReference type="InterPro" id="IPR047618">
    <property type="entry name" value="QOR-like"/>
</dbReference>
<dbReference type="SMART" id="SM00829">
    <property type="entry name" value="PKS_ER"/>
    <property type="match status" value="1"/>
</dbReference>
<dbReference type="PANTHER" id="PTHR48106:SF13">
    <property type="entry name" value="QUINONE OXIDOREDUCTASE-RELATED"/>
    <property type="match status" value="1"/>
</dbReference>
<dbReference type="GO" id="GO:0005829">
    <property type="term" value="C:cytosol"/>
    <property type="evidence" value="ECO:0007669"/>
    <property type="project" value="TreeGrafter"/>
</dbReference>
<dbReference type="Pfam" id="PF08240">
    <property type="entry name" value="ADH_N"/>
    <property type="match status" value="1"/>
</dbReference>
<dbReference type="InterPro" id="IPR020843">
    <property type="entry name" value="ER"/>
</dbReference>
<feature type="domain" description="Enoyl reductase (ER)" evidence="3">
    <location>
        <begin position="12"/>
        <end position="323"/>
    </location>
</feature>
<dbReference type="FunFam" id="3.40.50.720:FF:000053">
    <property type="entry name" value="Quinone oxidoreductase 1"/>
    <property type="match status" value="1"/>
</dbReference>
<evidence type="ECO:0000256" key="1">
    <source>
        <dbReference type="ARBA" id="ARBA00022857"/>
    </source>
</evidence>
<dbReference type="GO" id="GO:0003960">
    <property type="term" value="F:quinone reductase (NADPH) activity"/>
    <property type="evidence" value="ECO:0007669"/>
    <property type="project" value="InterPro"/>
</dbReference>
<evidence type="ECO:0000313" key="4">
    <source>
        <dbReference type="EMBL" id="KLN61557.1"/>
    </source>
</evidence>
<dbReference type="PATRIC" id="fig|1489064.4.peg.2003"/>